<reference evidence="1 2" key="1">
    <citation type="journal article" date="2011" name="Nature">
        <title>A high-resolution map of human evolutionary constraint using 29 mammals.</title>
        <authorList>
            <person name="Lindblad-Toh K."/>
            <person name="Garber M."/>
            <person name="Zuk O."/>
            <person name="Lin M.F."/>
            <person name="Parker B.J."/>
            <person name="Washietl S."/>
            <person name="Kheradpour P."/>
            <person name="Ernst J."/>
            <person name="Jordan G."/>
            <person name="Mauceli E."/>
            <person name="Ward L.D."/>
            <person name="Lowe C.B."/>
            <person name="Holloway A.K."/>
            <person name="Clamp M."/>
            <person name="Gnerre S."/>
            <person name="Alfoldi J."/>
            <person name="Beal K."/>
            <person name="Chang J."/>
            <person name="Clawson H."/>
            <person name="Cuff J."/>
            <person name="Di Palma F."/>
            <person name="Fitzgerald S."/>
            <person name="Flicek P."/>
            <person name="Guttman M."/>
            <person name="Hubisz M.J."/>
            <person name="Jaffe D.B."/>
            <person name="Jungreis I."/>
            <person name="Kent W.J."/>
            <person name="Kostka D."/>
            <person name="Lara M."/>
            <person name="Martins A.L."/>
            <person name="Massingham T."/>
            <person name="Moltke I."/>
            <person name="Raney B.J."/>
            <person name="Rasmussen M.D."/>
            <person name="Robinson J."/>
            <person name="Stark A."/>
            <person name="Vilella A.J."/>
            <person name="Wen J."/>
            <person name="Xie X."/>
            <person name="Zody M.C."/>
            <person name="Baldwin J."/>
            <person name="Bloom T."/>
            <person name="Chin C.W."/>
            <person name="Heiman D."/>
            <person name="Nicol R."/>
            <person name="Nusbaum C."/>
            <person name="Young S."/>
            <person name="Wilkinson J."/>
            <person name="Worley K.C."/>
            <person name="Kovar C.L."/>
            <person name="Muzny D.M."/>
            <person name="Gibbs R.A."/>
            <person name="Cree A."/>
            <person name="Dihn H.H."/>
            <person name="Fowler G."/>
            <person name="Jhangiani S."/>
            <person name="Joshi V."/>
            <person name="Lee S."/>
            <person name="Lewis L.R."/>
            <person name="Nazareth L.V."/>
            <person name="Okwuonu G."/>
            <person name="Santibanez J."/>
            <person name="Warren W.C."/>
            <person name="Mardis E.R."/>
            <person name="Weinstock G.M."/>
            <person name="Wilson R.K."/>
            <person name="Delehaunty K."/>
            <person name="Dooling D."/>
            <person name="Fronik C."/>
            <person name="Fulton L."/>
            <person name="Fulton B."/>
            <person name="Graves T."/>
            <person name="Minx P."/>
            <person name="Sodergren E."/>
            <person name="Birney E."/>
            <person name="Margulies E.H."/>
            <person name="Herrero J."/>
            <person name="Green E.D."/>
            <person name="Haussler D."/>
            <person name="Siepel A."/>
            <person name="Goldman N."/>
            <person name="Pollard K.S."/>
            <person name="Pedersen J.S."/>
            <person name="Lander E.S."/>
            <person name="Kellis M."/>
        </authorList>
    </citation>
    <scope>NUCLEOTIDE SEQUENCE [LARGE SCALE GENOMIC DNA]</scope>
    <source>
        <strain evidence="1 2">Thorbecke inbred</strain>
    </source>
</reference>
<dbReference type="Proteomes" id="UP000001811">
    <property type="component" value="Chromosome 17"/>
</dbReference>
<reference evidence="1" key="3">
    <citation type="submission" date="2025-09" db="UniProtKB">
        <authorList>
            <consortium name="Ensembl"/>
        </authorList>
    </citation>
    <scope>IDENTIFICATION</scope>
    <source>
        <strain evidence="1">Thorbecke</strain>
    </source>
</reference>
<protein>
    <submittedName>
        <fullName evidence="1">Uncharacterized protein</fullName>
    </submittedName>
</protein>
<dbReference type="EMBL" id="AAGW02024176">
    <property type="status" value="NOT_ANNOTATED_CDS"/>
    <property type="molecule type" value="Genomic_DNA"/>
</dbReference>
<dbReference type="InParanoid" id="A0A5F9DEQ7"/>
<evidence type="ECO:0000313" key="2">
    <source>
        <dbReference type="Proteomes" id="UP000001811"/>
    </source>
</evidence>
<dbReference type="GeneTree" id="ENSGT01150000288245"/>
<organism evidence="1 2">
    <name type="scientific">Oryctolagus cuniculus</name>
    <name type="common">Rabbit</name>
    <dbReference type="NCBI Taxonomy" id="9986"/>
    <lineage>
        <taxon>Eukaryota</taxon>
        <taxon>Metazoa</taxon>
        <taxon>Chordata</taxon>
        <taxon>Craniata</taxon>
        <taxon>Vertebrata</taxon>
        <taxon>Euteleostomi</taxon>
        <taxon>Mammalia</taxon>
        <taxon>Eutheria</taxon>
        <taxon>Euarchontoglires</taxon>
        <taxon>Glires</taxon>
        <taxon>Lagomorpha</taxon>
        <taxon>Leporidae</taxon>
        <taxon>Oryctolagus</taxon>
    </lineage>
</organism>
<dbReference type="Ensembl" id="ENSOCUT00000036919.1">
    <property type="protein sequence ID" value="ENSOCUP00000044673.1"/>
    <property type="gene ID" value="ENSOCUG00000032804.1"/>
</dbReference>
<dbReference type="Bgee" id="ENSOCUG00000032804">
    <property type="expression patterns" value="Expressed in adult mammalian kidney"/>
</dbReference>
<sequence length="24" mass="2509">TQGGSEKLVFGKGTKLTVNPCKSE</sequence>
<name>A0A5F9DEQ7_RABIT</name>
<keyword evidence="2" id="KW-1185">Reference proteome</keyword>
<accession>A0A5F9DEQ7</accession>
<proteinExistence type="predicted"/>
<dbReference type="AlphaFoldDB" id="A0A5F9DEQ7"/>
<reference evidence="1" key="2">
    <citation type="submission" date="2025-08" db="UniProtKB">
        <authorList>
            <consortium name="Ensembl"/>
        </authorList>
    </citation>
    <scope>IDENTIFICATION</scope>
    <source>
        <strain evidence="1">Thorbecke</strain>
    </source>
</reference>
<evidence type="ECO:0000313" key="1">
    <source>
        <dbReference type="Ensembl" id="ENSOCUP00000044673.1"/>
    </source>
</evidence>